<name>A0ABP9XGV5_9DEIO</name>
<evidence type="ECO:0000256" key="1">
    <source>
        <dbReference type="SAM" id="Phobius"/>
    </source>
</evidence>
<evidence type="ECO:0008006" key="4">
    <source>
        <dbReference type="Google" id="ProtNLM"/>
    </source>
</evidence>
<organism evidence="2 3">
    <name type="scientific">Deinococcus aluminii</name>
    <dbReference type="NCBI Taxonomy" id="1656885"/>
    <lineage>
        <taxon>Bacteria</taxon>
        <taxon>Thermotogati</taxon>
        <taxon>Deinococcota</taxon>
        <taxon>Deinococci</taxon>
        <taxon>Deinococcales</taxon>
        <taxon>Deinococcaceae</taxon>
        <taxon>Deinococcus</taxon>
    </lineage>
</organism>
<comment type="caution">
    <text evidence="2">The sequence shown here is derived from an EMBL/GenBank/DDBJ whole genome shotgun (WGS) entry which is preliminary data.</text>
</comment>
<keyword evidence="1" id="KW-1133">Transmembrane helix</keyword>
<feature type="transmembrane region" description="Helical" evidence="1">
    <location>
        <begin position="101"/>
        <end position="121"/>
    </location>
</feature>
<reference evidence="2 3" key="1">
    <citation type="submission" date="2024-02" db="EMBL/GenBank/DDBJ databases">
        <title>Deinococcus aluminii NBRC 112889.</title>
        <authorList>
            <person name="Ichikawa N."/>
            <person name="Katano-Makiyama Y."/>
            <person name="Hidaka K."/>
        </authorList>
    </citation>
    <scope>NUCLEOTIDE SEQUENCE [LARGE SCALE GENOMIC DNA]</scope>
    <source>
        <strain evidence="2 3">NBRC 112889</strain>
    </source>
</reference>
<proteinExistence type="predicted"/>
<dbReference type="RefSeq" id="WP_345454652.1">
    <property type="nucleotide sequence ID" value="NZ_BAABRV010000005.1"/>
</dbReference>
<accession>A0ABP9XGV5</accession>
<keyword evidence="3" id="KW-1185">Reference proteome</keyword>
<keyword evidence="1" id="KW-0812">Transmembrane</keyword>
<gene>
    <name evidence="2" type="ORF">Dalu01_02266</name>
</gene>
<feature type="transmembrane region" description="Helical" evidence="1">
    <location>
        <begin position="75"/>
        <end position="95"/>
    </location>
</feature>
<sequence length="129" mass="13575">MVAPLIPFLLGVLAFAALLLPEPTALAGVTLPNLWFGEPRFPAWAVLTGMLKIGGTLLLTVAAQLQVERWGWSSLRVRSFAGGAVLFSLLLMLALPRTTESLAGLLLLIFAIGVLLAMSAGKLPGPKAE</sequence>
<evidence type="ECO:0000313" key="3">
    <source>
        <dbReference type="Proteomes" id="UP001404956"/>
    </source>
</evidence>
<evidence type="ECO:0000313" key="2">
    <source>
        <dbReference type="EMBL" id="GAA5533858.1"/>
    </source>
</evidence>
<keyword evidence="1" id="KW-0472">Membrane</keyword>
<protein>
    <recommendedName>
        <fullName evidence="4">DoxX family protein</fullName>
    </recommendedName>
</protein>
<feature type="transmembrane region" description="Helical" evidence="1">
    <location>
        <begin position="43"/>
        <end position="63"/>
    </location>
</feature>
<dbReference type="EMBL" id="BAABRV010000005">
    <property type="protein sequence ID" value="GAA5533858.1"/>
    <property type="molecule type" value="Genomic_DNA"/>
</dbReference>
<dbReference type="Proteomes" id="UP001404956">
    <property type="component" value="Unassembled WGS sequence"/>
</dbReference>